<sequence>MSSTHEPGLREQDHDLLPDTLEKAALEKDVDFTESSFFQVGRARRLPAVPSVDSNRQGTLVVSEMRLLIKFGPHVTIDEAVTMRAVRRRLGHRVPVPEVFGWRVRQDRVFIYMELISGLTLQEGWDDLNLSEKDSLCEQLGQILSSLLQLEQRDEFIGSVTRGPLLDRVFYDRPETRPFDGLDNFYNFLEWLPQRFLSTPQRHRDPYLEPLRLGEADPTGIKFTHADVHPTNIMVSASSNLGPPRILALIDWGQAGWYPDYWESFKMCYTTDPEGVWRNTYIPKIIEPREYEQYLLAEYTMSIGAL</sequence>
<dbReference type="PANTHER" id="PTHR21310:SF54">
    <property type="entry name" value="AMINOGLYCOSIDE PHOSPHOTRANSFERASE DOMAIN-CONTAINING PROTEIN"/>
    <property type="match status" value="1"/>
</dbReference>
<dbReference type="InterPro" id="IPR002575">
    <property type="entry name" value="Aminoglycoside_PTrfase"/>
</dbReference>
<dbReference type="GeneID" id="27330868"/>
<dbReference type="InterPro" id="IPR011009">
    <property type="entry name" value="Kinase-like_dom_sf"/>
</dbReference>
<evidence type="ECO:0000259" key="1">
    <source>
        <dbReference type="Pfam" id="PF01636"/>
    </source>
</evidence>
<evidence type="ECO:0000313" key="2">
    <source>
        <dbReference type="EMBL" id="KIW16597.1"/>
    </source>
</evidence>
<dbReference type="HOGENOM" id="CLU_021768_0_0_1"/>
<dbReference type="VEuPathDB" id="FungiDB:PV08_03785"/>
<feature type="domain" description="Aminoglycoside phosphotransferase" evidence="1">
    <location>
        <begin position="65"/>
        <end position="269"/>
    </location>
</feature>
<organism evidence="2 3">
    <name type="scientific">Exophiala spinifera</name>
    <dbReference type="NCBI Taxonomy" id="91928"/>
    <lineage>
        <taxon>Eukaryota</taxon>
        <taxon>Fungi</taxon>
        <taxon>Dikarya</taxon>
        <taxon>Ascomycota</taxon>
        <taxon>Pezizomycotina</taxon>
        <taxon>Eurotiomycetes</taxon>
        <taxon>Chaetothyriomycetidae</taxon>
        <taxon>Chaetothyriales</taxon>
        <taxon>Herpotrichiellaceae</taxon>
        <taxon>Exophiala</taxon>
    </lineage>
</organism>
<dbReference type="Pfam" id="PF01636">
    <property type="entry name" value="APH"/>
    <property type="match status" value="1"/>
</dbReference>
<dbReference type="Proteomes" id="UP000053328">
    <property type="component" value="Unassembled WGS sequence"/>
</dbReference>
<dbReference type="Gene3D" id="3.90.1200.10">
    <property type="match status" value="1"/>
</dbReference>
<protein>
    <recommendedName>
        <fullName evidence="1">Aminoglycoside phosphotransferase domain-containing protein</fullName>
    </recommendedName>
</protein>
<keyword evidence="3" id="KW-1185">Reference proteome</keyword>
<dbReference type="PANTHER" id="PTHR21310">
    <property type="entry name" value="AMINOGLYCOSIDE PHOSPHOTRANSFERASE-RELATED-RELATED"/>
    <property type="match status" value="1"/>
</dbReference>
<proteinExistence type="predicted"/>
<dbReference type="OrthoDB" id="4105646at2759"/>
<dbReference type="SUPFAM" id="SSF56112">
    <property type="entry name" value="Protein kinase-like (PK-like)"/>
    <property type="match status" value="1"/>
</dbReference>
<gene>
    <name evidence="2" type="ORF">PV08_03785</name>
</gene>
<name>A0A0D1ZV52_9EURO</name>
<dbReference type="RefSeq" id="XP_016236813.1">
    <property type="nucleotide sequence ID" value="XM_016378136.1"/>
</dbReference>
<accession>A0A0D1ZV52</accession>
<dbReference type="STRING" id="91928.A0A0D1ZV52"/>
<dbReference type="EMBL" id="KN847494">
    <property type="protein sequence ID" value="KIW16597.1"/>
    <property type="molecule type" value="Genomic_DNA"/>
</dbReference>
<dbReference type="InterPro" id="IPR051678">
    <property type="entry name" value="AGP_Transferase"/>
</dbReference>
<dbReference type="AlphaFoldDB" id="A0A0D1ZV52"/>
<reference evidence="2 3" key="1">
    <citation type="submission" date="2015-01" db="EMBL/GenBank/DDBJ databases">
        <title>The Genome Sequence of Exophiala spinifera CBS89968.</title>
        <authorList>
            <consortium name="The Broad Institute Genomics Platform"/>
            <person name="Cuomo C."/>
            <person name="de Hoog S."/>
            <person name="Gorbushina A."/>
            <person name="Stielow B."/>
            <person name="Teixiera M."/>
            <person name="Abouelleil A."/>
            <person name="Chapman S.B."/>
            <person name="Priest M."/>
            <person name="Young S.K."/>
            <person name="Wortman J."/>
            <person name="Nusbaum C."/>
            <person name="Birren B."/>
        </authorList>
    </citation>
    <scope>NUCLEOTIDE SEQUENCE [LARGE SCALE GENOMIC DNA]</scope>
    <source>
        <strain evidence="2 3">CBS 89968</strain>
    </source>
</reference>
<evidence type="ECO:0000313" key="3">
    <source>
        <dbReference type="Proteomes" id="UP000053328"/>
    </source>
</evidence>